<comment type="similarity">
    <text evidence="1 5">Belongs to the universal ribosomal protein uL4 family.</text>
</comment>
<dbReference type="InterPro" id="IPR013005">
    <property type="entry name" value="Ribosomal_uL4-like"/>
</dbReference>
<dbReference type="PANTHER" id="PTHR10746">
    <property type="entry name" value="50S RIBOSOMAL PROTEIN L4"/>
    <property type="match status" value="1"/>
</dbReference>
<keyword evidence="2 5" id="KW-0689">Ribosomal protein</keyword>
<name>A0A106BW70_THIDE</name>
<accession>A0A106BW70</accession>
<feature type="compositionally biased region" description="Polar residues" evidence="6">
    <location>
        <begin position="42"/>
        <end position="60"/>
    </location>
</feature>
<dbReference type="GO" id="GO:0005840">
    <property type="term" value="C:ribosome"/>
    <property type="evidence" value="ECO:0007669"/>
    <property type="project" value="UniProtKB-KW"/>
</dbReference>
<evidence type="ECO:0000313" key="7">
    <source>
        <dbReference type="EMBL" id="KVW99741.1"/>
    </source>
</evidence>
<protein>
    <recommendedName>
        <fullName evidence="4 5">Large ribosomal subunit protein uL4</fullName>
    </recommendedName>
</protein>
<evidence type="ECO:0000256" key="5">
    <source>
        <dbReference type="HAMAP-Rule" id="MF_01328"/>
    </source>
</evidence>
<evidence type="ECO:0000313" key="8">
    <source>
        <dbReference type="Proteomes" id="UP000064243"/>
    </source>
</evidence>
<dbReference type="Proteomes" id="UP000064243">
    <property type="component" value="Unassembled WGS sequence"/>
</dbReference>
<dbReference type="HAMAP" id="MF_01328_B">
    <property type="entry name" value="Ribosomal_uL4_B"/>
    <property type="match status" value="1"/>
</dbReference>
<dbReference type="Gene3D" id="3.40.1370.10">
    <property type="match status" value="1"/>
</dbReference>
<dbReference type="AlphaFoldDB" id="A0A106BW70"/>
<dbReference type="Pfam" id="PF00573">
    <property type="entry name" value="Ribosomal_L4"/>
    <property type="match status" value="1"/>
</dbReference>
<evidence type="ECO:0000256" key="1">
    <source>
        <dbReference type="ARBA" id="ARBA00010528"/>
    </source>
</evidence>
<dbReference type="GO" id="GO:1990904">
    <property type="term" value="C:ribonucleoprotein complex"/>
    <property type="evidence" value="ECO:0007669"/>
    <property type="project" value="UniProtKB-KW"/>
</dbReference>
<dbReference type="GO" id="GO:0003735">
    <property type="term" value="F:structural constituent of ribosome"/>
    <property type="evidence" value="ECO:0007669"/>
    <property type="project" value="InterPro"/>
</dbReference>
<dbReference type="SUPFAM" id="SSF52166">
    <property type="entry name" value="Ribosomal protein L4"/>
    <property type="match status" value="1"/>
</dbReference>
<dbReference type="InterPro" id="IPR002136">
    <property type="entry name" value="Ribosomal_uL4"/>
</dbReference>
<evidence type="ECO:0000256" key="4">
    <source>
        <dbReference type="ARBA" id="ARBA00035244"/>
    </source>
</evidence>
<organism evidence="7 8">
    <name type="scientific">Thiobacillus denitrificans</name>
    <dbReference type="NCBI Taxonomy" id="36861"/>
    <lineage>
        <taxon>Bacteria</taxon>
        <taxon>Pseudomonadati</taxon>
        <taxon>Pseudomonadota</taxon>
        <taxon>Betaproteobacteria</taxon>
        <taxon>Nitrosomonadales</taxon>
        <taxon>Thiobacillaceae</taxon>
        <taxon>Thiobacillus</taxon>
    </lineage>
</organism>
<evidence type="ECO:0000256" key="6">
    <source>
        <dbReference type="SAM" id="MobiDB-lite"/>
    </source>
</evidence>
<dbReference type="OrthoDB" id="9803201at2"/>
<keyword evidence="5" id="KW-0699">rRNA-binding</keyword>
<dbReference type="EMBL" id="LDUG01000002">
    <property type="protein sequence ID" value="KVW99741.1"/>
    <property type="molecule type" value="Genomic_DNA"/>
</dbReference>
<reference evidence="7 8" key="1">
    <citation type="journal article" date="2015" name="Appl. Environ. Microbiol.">
        <title>Aerobic and Anaerobic Thiosulfate Oxidation by a Cold-Adapted, Subglacial Chemoautotroph.</title>
        <authorList>
            <person name="Harrold Z.R."/>
            <person name="Skidmore M.L."/>
            <person name="Hamilton T.L."/>
            <person name="Desch L."/>
            <person name="Amada K."/>
            <person name="van Gelder W."/>
            <person name="Glover K."/>
            <person name="Roden E.E."/>
            <person name="Boyd E.S."/>
        </authorList>
    </citation>
    <scope>NUCLEOTIDE SEQUENCE [LARGE SCALE GENOMIC DNA]</scope>
    <source>
        <strain evidence="7 8">RG</strain>
    </source>
</reference>
<keyword evidence="5" id="KW-0694">RNA-binding</keyword>
<dbReference type="RefSeq" id="WP_059750963.1">
    <property type="nucleotide sequence ID" value="NZ_LDUG01000002.1"/>
</dbReference>
<comment type="subunit">
    <text evidence="5">Part of the 50S ribosomal subunit.</text>
</comment>
<dbReference type="STRING" id="1123392.GCA_000376425_03428"/>
<feature type="compositionally biased region" description="Basic residues" evidence="6">
    <location>
        <begin position="62"/>
        <end position="74"/>
    </location>
</feature>
<dbReference type="GO" id="GO:0019843">
    <property type="term" value="F:rRNA binding"/>
    <property type="evidence" value="ECO:0007669"/>
    <property type="project" value="UniProtKB-UniRule"/>
</dbReference>
<dbReference type="PANTHER" id="PTHR10746:SF6">
    <property type="entry name" value="LARGE RIBOSOMAL SUBUNIT PROTEIN UL4M"/>
    <property type="match status" value="1"/>
</dbReference>
<comment type="function">
    <text evidence="5">One of the primary rRNA binding proteins, this protein initially binds near the 5'-end of the 23S rRNA. It is important during the early stages of 50S assembly. It makes multiple contacts with different domains of the 23S rRNA in the assembled 50S subunit and ribosome.</text>
</comment>
<gene>
    <name evidence="5" type="primary">rplD</name>
    <name evidence="7" type="ORF">ABW22_00850</name>
</gene>
<dbReference type="NCBIfam" id="TIGR03953">
    <property type="entry name" value="rplD_bact"/>
    <property type="match status" value="1"/>
</dbReference>
<comment type="function">
    <text evidence="5">Forms part of the polypeptide exit tunnel.</text>
</comment>
<proteinExistence type="inferred from homology"/>
<dbReference type="PATRIC" id="fig|36861.3.peg.1206"/>
<dbReference type="eggNOG" id="COG0088">
    <property type="taxonomic scope" value="Bacteria"/>
</dbReference>
<dbReference type="InterPro" id="IPR023574">
    <property type="entry name" value="Ribosomal_uL4_dom_sf"/>
</dbReference>
<dbReference type="GO" id="GO:0006412">
    <property type="term" value="P:translation"/>
    <property type="evidence" value="ECO:0007669"/>
    <property type="project" value="UniProtKB-UniRule"/>
</dbReference>
<keyword evidence="3 5" id="KW-0687">Ribonucleoprotein</keyword>
<comment type="caution">
    <text evidence="7">The sequence shown here is derived from an EMBL/GenBank/DDBJ whole genome shotgun (WGS) entry which is preliminary data.</text>
</comment>
<feature type="region of interest" description="Disordered" evidence="6">
    <location>
        <begin position="42"/>
        <end position="96"/>
    </location>
</feature>
<evidence type="ECO:0000256" key="2">
    <source>
        <dbReference type="ARBA" id="ARBA00022980"/>
    </source>
</evidence>
<keyword evidence="8" id="KW-1185">Reference proteome</keyword>
<sequence>MDLTVINEQGQQVSSLAASDETFGRDYNEALVHQVVTAFQSNARSGNRAQQTRAEVSASTHKPWRQKGTGRARAGRTSSPIWRGGGVTFPNKPNENFTHKVNRKMYRAGLASILSQLARDGKIKVVETLGIESPKTRVLADKLKSMGYGKVMIIADSIDDNLWLSSRNLPNVYVVEPHQADPWSLVKFGNVLITAAAVKQFEEMV</sequence>
<evidence type="ECO:0000256" key="3">
    <source>
        <dbReference type="ARBA" id="ARBA00023274"/>
    </source>
</evidence>